<comment type="caution">
    <text evidence="1">The sequence shown here is derived from an EMBL/GenBank/DDBJ whole genome shotgun (WGS) entry which is preliminary data.</text>
</comment>
<dbReference type="Proteomes" id="UP001230649">
    <property type="component" value="Unassembled WGS sequence"/>
</dbReference>
<name>A0ACC2VCG1_9TREE</name>
<reference evidence="1" key="1">
    <citation type="submission" date="2023-04" db="EMBL/GenBank/DDBJ databases">
        <title>Draft Genome sequencing of Naganishia species isolated from polar environments using Oxford Nanopore Technology.</title>
        <authorList>
            <person name="Leo P."/>
            <person name="Venkateswaran K."/>
        </authorList>
    </citation>
    <scope>NUCLEOTIDE SEQUENCE</scope>
    <source>
        <strain evidence="1">MNA-CCFEE 5262</strain>
    </source>
</reference>
<keyword evidence="2" id="KW-1185">Reference proteome</keyword>
<accession>A0ACC2VCG1</accession>
<evidence type="ECO:0000313" key="1">
    <source>
        <dbReference type="EMBL" id="KAJ9097074.1"/>
    </source>
</evidence>
<proteinExistence type="predicted"/>
<dbReference type="EMBL" id="JASBWS010000106">
    <property type="protein sequence ID" value="KAJ9097074.1"/>
    <property type="molecule type" value="Genomic_DNA"/>
</dbReference>
<sequence>MSTYEDDHNIPHNSDPATGSNPSQPSPYAARDAPRSYEEFMAELQRIVGAVRFGERNGQAEPDGGGLMMDEDLYDEVFGNMDASGGNVRGASKEFIDKLPSVTEDETKATPDGTSTLSAIKPFDNQLTAPPMSDDEQNQSCPICLLSYAQILTEQEYAEASDYHVGGNVEEMGLRRLPCGTGDGTGTAGKGHIVCGKCAGKWLRLNNTCPLCRSTMDPSVSTQDQTGQANYTEPMLQLFRSVFGHAREEGIQAGLAGVGEGGPFGVRVRAMGERPDEDDDFSSMYS</sequence>
<protein>
    <submittedName>
        <fullName evidence="1">Uncharacterized protein</fullName>
    </submittedName>
</protein>
<organism evidence="1 2">
    <name type="scientific">Naganishia adeliensis</name>
    <dbReference type="NCBI Taxonomy" id="92952"/>
    <lineage>
        <taxon>Eukaryota</taxon>
        <taxon>Fungi</taxon>
        <taxon>Dikarya</taxon>
        <taxon>Basidiomycota</taxon>
        <taxon>Agaricomycotina</taxon>
        <taxon>Tremellomycetes</taxon>
        <taxon>Filobasidiales</taxon>
        <taxon>Filobasidiaceae</taxon>
        <taxon>Naganishia</taxon>
    </lineage>
</organism>
<evidence type="ECO:0000313" key="2">
    <source>
        <dbReference type="Proteomes" id="UP001230649"/>
    </source>
</evidence>
<gene>
    <name evidence="1" type="ORF">QFC20_006270</name>
</gene>